<proteinExistence type="predicted"/>
<evidence type="ECO:0000313" key="3">
    <source>
        <dbReference type="Proteomes" id="UP000829685"/>
    </source>
</evidence>
<comment type="caution">
    <text evidence="2">The sequence shown here is derived from an EMBL/GenBank/DDBJ whole genome shotgun (WGS) entry which is preliminary data.</text>
</comment>
<feature type="compositionally biased region" description="Low complexity" evidence="1">
    <location>
        <begin position="341"/>
        <end position="363"/>
    </location>
</feature>
<sequence>MQKSFSPPPPTEAELKELRRRLWYKEITPGLLKQCPPGKIPFTLLPESPKRRRPRHRPQRTVVLSERPLSTPTFGDVCKTPPLCDLSFVDTPPSWDADLSNLSASTYHSGQRDLKATKLSSIPSSLSAESFSAVSLGQLGLKATKLSSIPSTPPRQSSPSPASDSTGSLLRLVREVKRFADKGRAEREALRRELASFDFSDDPFTTSAENFSAVPLGQPDQKASKPSSTRSSSSLSAESFSAVQLGHLDQKASKPSSTRSSSSLSAESLSAVQLGHLDQKASKPSSTRSSSSLSAESFSAVQLGHLDQKASKPSSTHSSVSAESFSAVSLGHLGLKATKLSSIPSTPPRQSSPSPSSSDSTGSLLRIARAAKRFADEGRAEREAVRRDLAMFNFSPCTPPSQPLQTFGDVCKTPPPLCDISFVDTPPSGPSEASTWHTPSVASCDSTPTLLRMARQMKKECLQSAKERAEWIHEIEPVDSSDSDIHSFDTYDLLVEDSVDMPGGFTPSPPRSHQERIRAHFHSARQEPVYYPAPVVSSEASGRPRAASWMWKACTAAAVTVAAGLGYAAYSWFTS</sequence>
<feature type="compositionally biased region" description="Basic residues" evidence="1">
    <location>
        <begin position="50"/>
        <end position="59"/>
    </location>
</feature>
<feature type="compositionally biased region" description="Low complexity" evidence="1">
    <location>
        <begin position="224"/>
        <end position="241"/>
    </location>
</feature>
<name>A0A9P9WCR9_9PEZI</name>
<keyword evidence="3" id="KW-1185">Reference proteome</keyword>
<accession>A0A9P9WCR9</accession>
<dbReference type="AlphaFoldDB" id="A0A9P9WCR9"/>
<evidence type="ECO:0000313" key="2">
    <source>
        <dbReference type="EMBL" id="KAI1857485.1"/>
    </source>
</evidence>
<feature type="compositionally biased region" description="Low complexity" evidence="1">
    <location>
        <begin position="253"/>
        <end position="268"/>
    </location>
</feature>
<evidence type="ECO:0000256" key="1">
    <source>
        <dbReference type="SAM" id="MobiDB-lite"/>
    </source>
</evidence>
<gene>
    <name evidence="2" type="ORF">JX265_011220</name>
</gene>
<feature type="compositionally biased region" description="Low complexity" evidence="1">
    <location>
        <begin position="147"/>
        <end position="167"/>
    </location>
</feature>
<dbReference type="EMBL" id="JAFIMR010000040">
    <property type="protein sequence ID" value="KAI1857485.1"/>
    <property type="molecule type" value="Genomic_DNA"/>
</dbReference>
<feature type="region of interest" description="Disordered" evidence="1">
    <location>
        <begin position="339"/>
        <end position="363"/>
    </location>
</feature>
<feature type="region of interest" description="Disordered" evidence="1">
    <location>
        <begin position="209"/>
        <end position="268"/>
    </location>
</feature>
<feature type="region of interest" description="Disordered" evidence="1">
    <location>
        <begin position="146"/>
        <end position="167"/>
    </location>
</feature>
<feature type="region of interest" description="Disordered" evidence="1">
    <location>
        <begin position="38"/>
        <end position="60"/>
    </location>
</feature>
<organism evidence="2 3">
    <name type="scientific">Neoarthrinium moseri</name>
    <dbReference type="NCBI Taxonomy" id="1658444"/>
    <lineage>
        <taxon>Eukaryota</taxon>
        <taxon>Fungi</taxon>
        <taxon>Dikarya</taxon>
        <taxon>Ascomycota</taxon>
        <taxon>Pezizomycotina</taxon>
        <taxon>Sordariomycetes</taxon>
        <taxon>Xylariomycetidae</taxon>
        <taxon>Amphisphaeriales</taxon>
        <taxon>Apiosporaceae</taxon>
        <taxon>Neoarthrinium</taxon>
    </lineage>
</organism>
<dbReference type="Proteomes" id="UP000829685">
    <property type="component" value="Unassembled WGS sequence"/>
</dbReference>
<reference evidence="2" key="1">
    <citation type="submission" date="2021-03" db="EMBL/GenBank/DDBJ databases">
        <title>Revisited historic fungal species revealed as producer of novel bioactive compounds through whole genome sequencing and comparative genomics.</title>
        <authorList>
            <person name="Vignolle G.A."/>
            <person name="Hochenegger N."/>
            <person name="Mach R.L."/>
            <person name="Mach-Aigner A.R."/>
            <person name="Javad Rahimi M."/>
            <person name="Salim K.A."/>
            <person name="Chan C.M."/>
            <person name="Lim L.B.L."/>
            <person name="Cai F."/>
            <person name="Druzhinina I.S."/>
            <person name="U'Ren J.M."/>
            <person name="Derntl C."/>
        </authorList>
    </citation>
    <scope>NUCLEOTIDE SEQUENCE</scope>
    <source>
        <strain evidence="2">TUCIM 5799</strain>
    </source>
</reference>
<protein>
    <submittedName>
        <fullName evidence="2">Uncharacterized protein</fullName>
    </submittedName>
</protein>